<keyword evidence="2" id="KW-1185">Reference proteome</keyword>
<name>A0ACC0MEV5_RHOML</name>
<evidence type="ECO:0000313" key="2">
    <source>
        <dbReference type="Proteomes" id="UP001062846"/>
    </source>
</evidence>
<evidence type="ECO:0000313" key="1">
    <source>
        <dbReference type="EMBL" id="KAI8539583.1"/>
    </source>
</evidence>
<comment type="caution">
    <text evidence="1">The sequence shown here is derived from an EMBL/GenBank/DDBJ whole genome shotgun (WGS) entry which is preliminary data.</text>
</comment>
<organism evidence="1 2">
    <name type="scientific">Rhododendron molle</name>
    <name type="common">Chinese azalea</name>
    <name type="synonym">Azalea mollis</name>
    <dbReference type="NCBI Taxonomy" id="49168"/>
    <lineage>
        <taxon>Eukaryota</taxon>
        <taxon>Viridiplantae</taxon>
        <taxon>Streptophyta</taxon>
        <taxon>Embryophyta</taxon>
        <taxon>Tracheophyta</taxon>
        <taxon>Spermatophyta</taxon>
        <taxon>Magnoliopsida</taxon>
        <taxon>eudicotyledons</taxon>
        <taxon>Gunneridae</taxon>
        <taxon>Pentapetalae</taxon>
        <taxon>asterids</taxon>
        <taxon>Ericales</taxon>
        <taxon>Ericaceae</taxon>
        <taxon>Ericoideae</taxon>
        <taxon>Rhodoreae</taxon>
        <taxon>Rhododendron</taxon>
    </lineage>
</organism>
<proteinExistence type="predicted"/>
<protein>
    <submittedName>
        <fullName evidence="1">Uncharacterized protein</fullName>
    </submittedName>
</protein>
<dbReference type="EMBL" id="CM046396">
    <property type="protein sequence ID" value="KAI8539583.1"/>
    <property type="molecule type" value="Genomic_DNA"/>
</dbReference>
<gene>
    <name evidence="1" type="ORF">RHMOL_Rhmol09G0194000</name>
</gene>
<dbReference type="Proteomes" id="UP001062846">
    <property type="component" value="Chromosome 9"/>
</dbReference>
<accession>A0ACC0MEV5</accession>
<sequence length="1083" mass="121616">MAAKKGVGQRKGKKKEPKTHRLRLHDVLLSPDCILKKVFRKDGPPLGVEFDTLPSYAFQLCKKGRHGSKCSHRLCQDKQRAFKVNKACRKSDHACDESQRALKKRKVSKPTLLDYHISSVKSAPVKKHGIGKGLMTVWRAINPDGGDIPTGVNFNERESTAVFCMATSPPQKPLVQEKKSRKRQPVMRKVGKGTKVQDKRKPPISRRKVQSHNTPMQKQPYREKCELAFDRVICQEDLEQFANLIDDEELELQELRAGPSPLTCSAHFATSGLHGCSLCKDLLAKFPPNSVVMKLPFYMQPWGSSPELVKKLFKRDMKLPFTIPAPVFHFIYSYAMLLNIRSFTLDEFAQTFHDKESMLLGQIHLSLLKLLVSDVETELGRGVFPPVSINGKFIELLHSVENQHNVVEFWKKSLNPLTWTEILRQVFIAAGFGSKNVTARKESLSKEATIMVKYGLSPATLKGELFSILSEQGNKGKKVSDLANSPQIVDLNLAATSDELELLISSALSSDITLFEKISCGAYRLRIHPVMEEAETFDLDSEDFGSVDNDSKDNDIYSSDDDSECSSDRRILDQGSCHEKGNKTKTVYTEIDESHPGEVWLLGLVEGEYSDLSIDEKLNALIALVDLLSAGSSIRMEDRISPSVESVPSINNYGSGAKIKRSSGRQHSWPSSFVGYIGQMLATKDTTSGLHPVDSSAFMLKFGGNAKSCSRRKYANETEAEDDLHPMQSVFLGSDRRYNRYWLFLGPCNALDPGHKRIYFESSDDGHWEVIDTEEALCTLLSALDCRGAREAYLLASLKGCETFMRQSIQSDQSDLNISRDDSSSAVSELDNNISLTEMNNDFSVSSGSILLKTGNKEQRMQKWSCLQAFDAWIWNSFYSDLNAVKYSKRSYLDSLTRCECCHDLYWRDEKHCKTCHTTFELDFDLEERYAIHIATCKLDGEGDMFPNHKVLSSQLQVLKAAIYVIESVMPEGALVGAWIKSAHKLWIKRLRRTSTLAEYMQVLADFVGAINEEWCQSEEDQGPNSVLGEIIASFKTMPQTSSAVAVWLVKVDALISPFLKRVGTEKKQETVTRSRGKHASNL</sequence>
<reference evidence="1" key="1">
    <citation type="submission" date="2022-02" db="EMBL/GenBank/DDBJ databases">
        <title>Plant Genome Project.</title>
        <authorList>
            <person name="Zhang R.-G."/>
        </authorList>
    </citation>
    <scope>NUCLEOTIDE SEQUENCE</scope>
    <source>
        <strain evidence="1">AT1</strain>
    </source>
</reference>